<dbReference type="GO" id="GO:0001682">
    <property type="term" value="P:tRNA 5'-leader removal"/>
    <property type="evidence" value="ECO:0007669"/>
    <property type="project" value="TreeGrafter"/>
</dbReference>
<keyword evidence="2" id="KW-0819">tRNA processing</keyword>
<gene>
    <name evidence="3" type="primary">rpp14</name>
</gene>
<protein>
    <submittedName>
        <fullName evidence="3">Ribonuclease P/MRP 14 subunit</fullName>
    </submittedName>
</protein>
<dbReference type="RefSeq" id="XP_007908840.1">
    <property type="nucleotide sequence ID" value="XM_007910649.2"/>
</dbReference>
<evidence type="ECO:0000256" key="2">
    <source>
        <dbReference type="ARBA" id="ARBA00022694"/>
    </source>
</evidence>
<dbReference type="GeneTree" id="ENSGT00510000048121"/>
<evidence type="ECO:0000313" key="3">
    <source>
        <dbReference type="Ensembl" id="ENSCMIP00000038157.1"/>
    </source>
</evidence>
<dbReference type="CTD" id="11102"/>
<organism evidence="3 4">
    <name type="scientific">Callorhinchus milii</name>
    <name type="common">Ghost shark</name>
    <dbReference type="NCBI Taxonomy" id="7868"/>
    <lineage>
        <taxon>Eukaryota</taxon>
        <taxon>Metazoa</taxon>
        <taxon>Chordata</taxon>
        <taxon>Craniata</taxon>
        <taxon>Vertebrata</taxon>
        <taxon>Chondrichthyes</taxon>
        <taxon>Holocephali</taxon>
        <taxon>Chimaeriformes</taxon>
        <taxon>Callorhinchidae</taxon>
        <taxon>Callorhinchus</taxon>
    </lineage>
</organism>
<name>A0A4W3J7P9_CALMI</name>
<dbReference type="InterPro" id="IPR002759">
    <property type="entry name" value="Pop5/Rpp14/Rnp2-like"/>
</dbReference>
<reference evidence="4" key="2">
    <citation type="journal article" date="2007" name="PLoS Biol.">
        <title>Survey sequencing and comparative analysis of the elephant shark (Callorhinchus milii) genome.</title>
        <authorList>
            <person name="Venkatesh B."/>
            <person name="Kirkness E.F."/>
            <person name="Loh Y.H."/>
            <person name="Halpern A.L."/>
            <person name="Lee A.P."/>
            <person name="Johnson J."/>
            <person name="Dandona N."/>
            <person name="Viswanathan L.D."/>
            <person name="Tay A."/>
            <person name="Venter J.C."/>
            <person name="Strausberg R.L."/>
            <person name="Brenner S."/>
        </authorList>
    </citation>
    <scope>NUCLEOTIDE SEQUENCE [LARGE SCALE GENOMIC DNA]</scope>
</reference>
<reference evidence="3" key="5">
    <citation type="submission" date="2025-09" db="UniProtKB">
        <authorList>
            <consortium name="Ensembl"/>
        </authorList>
    </citation>
    <scope>IDENTIFICATION</scope>
</reference>
<evidence type="ECO:0000256" key="1">
    <source>
        <dbReference type="ARBA" id="ARBA00010800"/>
    </source>
</evidence>
<reference evidence="3" key="4">
    <citation type="submission" date="2025-08" db="UniProtKB">
        <authorList>
            <consortium name="Ensembl"/>
        </authorList>
    </citation>
    <scope>IDENTIFICATION</scope>
</reference>
<dbReference type="SUPFAM" id="SSF160350">
    <property type="entry name" value="Rnp2-like"/>
    <property type="match status" value="1"/>
</dbReference>
<dbReference type="GeneID" id="103190040"/>
<dbReference type="Ensembl" id="ENSCMIT00000038707.1">
    <property type="protein sequence ID" value="ENSCMIP00000038157.1"/>
    <property type="gene ID" value="ENSCMIG00000016036.1"/>
</dbReference>
<dbReference type="PANTHER" id="PTHR15441:SF1">
    <property type="entry name" value="RIBONUCLEASE P PROTEIN SUBUNIT P14"/>
    <property type="match status" value="1"/>
</dbReference>
<dbReference type="GO" id="GO:0033204">
    <property type="term" value="F:ribonuclease P RNA binding"/>
    <property type="evidence" value="ECO:0007669"/>
    <property type="project" value="TreeGrafter"/>
</dbReference>
<dbReference type="InParanoid" id="A0A4W3J7P9"/>
<dbReference type="InterPro" id="IPR038085">
    <property type="entry name" value="Rnp2-like_sf"/>
</dbReference>
<sequence>MIRSEEGESYERRVYKNLSDYQYMKVRLEFDETSVQLNAVQFKHLIVAALRDLHGEIGAALPVDVLTFEEEILSAILRVQNRGLVKLWSALTLLGCYQGQKCAFRVLQVSPFLLALSGDSRELLLTNVFDN</sequence>
<accession>A0A4W3J7P9</accession>
<dbReference type="OMA" id="PCHFQVI"/>
<dbReference type="Proteomes" id="UP000314986">
    <property type="component" value="Unassembled WGS sequence"/>
</dbReference>
<dbReference type="GO" id="GO:0030681">
    <property type="term" value="C:multimeric ribonuclease P complex"/>
    <property type="evidence" value="ECO:0007669"/>
    <property type="project" value="TreeGrafter"/>
</dbReference>
<dbReference type="AlphaFoldDB" id="A0A4W3J7P9"/>
<keyword evidence="4" id="KW-1185">Reference proteome</keyword>
<proteinExistence type="inferred from homology"/>
<reference evidence="4" key="1">
    <citation type="journal article" date="2006" name="Science">
        <title>Ancient noncoding elements conserved in the human genome.</title>
        <authorList>
            <person name="Venkatesh B."/>
            <person name="Kirkness E.F."/>
            <person name="Loh Y.H."/>
            <person name="Halpern A.L."/>
            <person name="Lee A.P."/>
            <person name="Johnson J."/>
            <person name="Dandona N."/>
            <person name="Viswanathan L.D."/>
            <person name="Tay A."/>
            <person name="Venter J.C."/>
            <person name="Strausberg R.L."/>
            <person name="Brenner S."/>
        </authorList>
    </citation>
    <scope>NUCLEOTIDE SEQUENCE [LARGE SCALE GENOMIC DNA]</scope>
</reference>
<dbReference type="Gene3D" id="3.30.70.3250">
    <property type="entry name" value="Ribonuclease P, Pop5 subunit"/>
    <property type="match status" value="1"/>
</dbReference>
<dbReference type="STRING" id="7868.ENSCMIP00000038157"/>
<dbReference type="Pfam" id="PF01900">
    <property type="entry name" value="RNase_P_Rpp14"/>
    <property type="match status" value="1"/>
</dbReference>
<evidence type="ECO:0000313" key="4">
    <source>
        <dbReference type="Proteomes" id="UP000314986"/>
    </source>
</evidence>
<dbReference type="PANTHER" id="PTHR15441">
    <property type="entry name" value="RIBONUCLEASE P PROTEIN SUBUNIT P14"/>
    <property type="match status" value="1"/>
</dbReference>
<dbReference type="GO" id="GO:0005730">
    <property type="term" value="C:nucleolus"/>
    <property type="evidence" value="ECO:0007669"/>
    <property type="project" value="TreeGrafter"/>
</dbReference>
<reference evidence="4" key="3">
    <citation type="journal article" date="2014" name="Nature">
        <title>Elephant shark genome provides unique insights into gnathostome evolution.</title>
        <authorList>
            <consortium name="International Elephant Shark Genome Sequencing Consortium"/>
            <person name="Venkatesh B."/>
            <person name="Lee A.P."/>
            <person name="Ravi V."/>
            <person name="Maurya A.K."/>
            <person name="Lian M.M."/>
            <person name="Swann J.B."/>
            <person name="Ohta Y."/>
            <person name="Flajnik M.F."/>
            <person name="Sutoh Y."/>
            <person name="Kasahara M."/>
            <person name="Hoon S."/>
            <person name="Gangu V."/>
            <person name="Roy S.W."/>
            <person name="Irimia M."/>
            <person name="Korzh V."/>
            <person name="Kondrychyn I."/>
            <person name="Lim Z.W."/>
            <person name="Tay B.H."/>
            <person name="Tohari S."/>
            <person name="Kong K.W."/>
            <person name="Ho S."/>
            <person name="Lorente-Galdos B."/>
            <person name="Quilez J."/>
            <person name="Marques-Bonet T."/>
            <person name="Raney B.J."/>
            <person name="Ingham P.W."/>
            <person name="Tay A."/>
            <person name="Hillier L.W."/>
            <person name="Minx P."/>
            <person name="Boehm T."/>
            <person name="Wilson R.K."/>
            <person name="Brenner S."/>
            <person name="Warren W.C."/>
        </authorList>
    </citation>
    <scope>NUCLEOTIDE SEQUENCE [LARGE SCALE GENOMIC DNA]</scope>
</reference>
<comment type="similarity">
    <text evidence="1">Belongs to the eukaryotic/archaeal RNase P protein component 2 family.</text>
</comment>